<protein>
    <submittedName>
        <fullName evidence="1">Glycosyltransferase</fullName>
    </submittedName>
</protein>
<comment type="caution">
    <text evidence="1">The sequence shown here is derived from an EMBL/GenBank/DDBJ whole genome shotgun (WGS) entry which is preliminary data.</text>
</comment>
<keyword evidence="1" id="KW-0808">Transferase</keyword>
<dbReference type="GO" id="GO:0016740">
    <property type="term" value="F:transferase activity"/>
    <property type="evidence" value="ECO:0007669"/>
    <property type="project" value="UniProtKB-KW"/>
</dbReference>
<gene>
    <name evidence="1" type="ORF">CQA69_02060</name>
</gene>
<organism evidence="1 2">
    <name type="scientific">Campylobacter estrildidarum</name>
    <dbReference type="NCBI Taxonomy" id="2510189"/>
    <lineage>
        <taxon>Bacteria</taxon>
        <taxon>Pseudomonadati</taxon>
        <taxon>Campylobacterota</taxon>
        <taxon>Epsilonproteobacteria</taxon>
        <taxon>Campylobacterales</taxon>
        <taxon>Campylobacteraceae</taxon>
        <taxon>Campylobacter</taxon>
    </lineage>
</organism>
<sequence>MSMKNVVLLGESNFAFKNGITQGLKNKGMNVKNLSLGGTAALQNLYEL</sequence>
<feature type="non-terminal residue" evidence="1">
    <location>
        <position position="48"/>
    </location>
</feature>
<reference evidence="1 2" key="1">
    <citation type="submission" date="2018-05" db="EMBL/GenBank/DDBJ databases">
        <title>Novel Campyloabacter and Helicobacter Species and Strains.</title>
        <authorList>
            <person name="Mannion A.J."/>
            <person name="Shen Z."/>
            <person name="Fox J.G."/>
        </authorList>
    </citation>
    <scope>NUCLEOTIDE SEQUENCE [LARGE SCALE GENOMIC DNA]</scope>
    <source>
        <strain evidence="2">MIT17-664</strain>
    </source>
</reference>
<evidence type="ECO:0000313" key="2">
    <source>
        <dbReference type="Proteomes" id="UP000308838"/>
    </source>
</evidence>
<keyword evidence="2" id="KW-1185">Reference proteome</keyword>
<dbReference type="EMBL" id="NXLZ01000003">
    <property type="protein sequence ID" value="TKX31593.1"/>
    <property type="molecule type" value="Genomic_DNA"/>
</dbReference>
<proteinExistence type="predicted"/>
<name>A0A4U7BIF8_9BACT</name>
<dbReference type="AlphaFoldDB" id="A0A4U7BIF8"/>
<evidence type="ECO:0000313" key="1">
    <source>
        <dbReference type="EMBL" id="TKX31593.1"/>
    </source>
</evidence>
<accession>A0A4U7BIF8</accession>
<dbReference type="Proteomes" id="UP000308838">
    <property type="component" value="Unassembled WGS sequence"/>
</dbReference>